<gene>
    <name evidence="2" type="ORF">BLA29_009857</name>
</gene>
<dbReference type="OrthoDB" id="66906at2759"/>
<evidence type="ECO:0000256" key="1">
    <source>
        <dbReference type="PROSITE-ProRule" id="PRU00339"/>
    </source>
</evidence>
<dbReference type="PROSITE" id="PS50293">
    <property type="entry name" value="TPR_REGION"/>
    <property type="match status" value="1"/>
</dbReference>
<keyword evidence="2" id="KW-0812">Transmembrane</keyword>
<keyword evidence="3" id="KW-1185">Reference proteome</keyword>
<evidence type="ECO:0000313" key="2">
    <source>
        <dbReference type="EMBL" id="OTF81535.1"/>
    </source>
</evidence>
<organism evidence="2 3">
    <name type="scientific">Euroglyphus maynei</name>
    <name type="common">Mayne's house dust mite</name>
    <dbReference type="NCBI Taxonomy" id="6958"/>
    <lineage>
        <taxon>Eukaryota</taxon>
        <taxon>Metazoa</taxon>
        <taxon>Ecdysozoa</taxon>
        <taxon>Arthropoda</taxon>
        <taxon>Chelicerata</taxon>
        <taxon>Arachnida</taxon>
        <taxon>Acari</taxon>
        <taxon>Acariformes</taxon>
        <taxon>Sarcoptiformes</taxon>
        <taxon>Astigmata</taxon>
        <taxon>Psoroptidia</taxon>
        <taxon>Analgoidea</taxon>
        <taxon>Pyroglyphidae</taxon>
        <taxon>Pyroglyphinae</taxon>
        <taxon>Euroglyphus</taxon>
    </lineage>
</organism>
<dbReference type="SMART" id="SM00028">
    <property type="entry name" value="TPR"/>
    <property type="match status" value="4"/>
</dbReference>
<dbReference type="GO" id="GO:0035269">
    <property type="term" value="P:protein O-linked glycosylation via mannose"/>
    <property type="evidence" value="ECO:0007669"/>
    <property type="project" value="TreeGrafter"/>
</dbReference>
<dbReference type="Proteomes" id="UP000194236">
    <property type="component" value="Unassembled WGS sequence"/>
</dbReference>
<dbReference type="InterPro" id="IPR011990">
    <property type="entry name" value="TPR-like_helical_dom_sf"/>
</dbReference>
<dbReference type="InterPro" id="IPR019734">
    <property type="entry name" value="TPR_rpt"/>
</dbReference>
<dbReference type="Gene3D" id="1.25.40.10">
    <property type="entry name" value="Tetratricopeptide repeat domain"/>
    <property type="match status" value="2"/>
</dbReference>
<feature type="non-terminal residue" evidence="2">
    <location>
        <position position="1"/>
    </location>
</feature>
<dbReference type="GO" id="GO:0000030">
    <property type="term" value="F:mannosyltransferase activity"/>
    <property type="evidence" value="ECO:0007669"/>
    <property type="project" value="TreeGrafter"/>
</dbReference>
<dbReference type="GO" id="GO:0005783">
    <property type="term" value="C:endoplasmic reticulum"/>
    <property type="evidence" value="ECO:0007669"/>
    <property type="project" value="TreeGrafter"/>
</dbReference>
<feature type="non-terminal residue" evidence="2">
    <location>
        <position position="258"/>
    </location>
</feature>
<dbReference type="EMBL" id="MUJZ01013128">
    <property type="protein sequence ID" value="OTF81535.1"/>
    <property type="molecule type" value="Genomic_DNA"/>
</dbReference>
<name>A0A1Y3BQU7_EURMA</name>
<reference evidence="2 3" key="1">
    <citation type="submission" date="2017-03" db="EMBL/GenBank/DDBJ databases">
        <title>Genome Survey of Euroglyphus maynei.</title>
        <authorList>
            <person name="Arlian L.G."/>
            <person name="Morgan M.S."/>
            <person name="Rider S.D."/>
        </authorList>
    </citation>
    <scope>NUCLEOTIDE SEQUENCE [LARGE SCALE GENOMIC DNA]</scope>
    <source>
        <strain evidence="2">Arlian Lab</strain>
        <tissue evidence="2">Whole body</tissue>
    </source>
</reference>
<protein>
    <submittedName>
        <fullName evidence="2">Transmembrane and TPR repeat-containing protein 3-like protein</fullName>
    </submittedName>
</protein>
<keyword evidence="1" id="KW-0802">TPR repeat</keyword>
<dbReference type="Pfam" id="PF14559">
    <property type="entry name" value="TPR_19"/>
    <property type="match status" value="1"/>
</dbReference>
<accession>A0A1Y3BQU7</accession>
<sequence>HYLNIWINLAQVISSNETRLDEAENLYQEVLTIRNDFVDAYINLGELYIRKHLFDHAQETYEKALNIARHIDDDKKADLYYNLAITKSLKLEQHQKPKDSSKLRSILLEIVQHLMAAITINREHREAIINLALLLQKPEFPAENQTEYRTFVINAMRSHSRCNELESFQFNIAITLLDLGGTANRMDAIQHFKRAAELKPDFRSALYNIALLYYDFKDYEQSLLYLNRTLKHHSNYTKALLLTADIYSRMGRLDDTEK</sequence>
<evidence type="ECO:0000313" key="3">
    <source>
        <dbReference type="Proteomes" id="UP000194236"/>
    </source>
</evidence>
<comment type="caution">
    <text evidence="2">The sequence shown here is derived from an EMBL/GenBank/DDBJ whole genome shotgun (WGS) entry which is preliminary data.</text>
</comment>
<dbReference type="SUPFAM" id="SSF48452">
    <property type="entry name" value="TPR-like"/>
    <property type="match status" value="2"/>
</dbReference>
<dbReference type="PANTHER" id="PTHR44395:SF1">
    <property type="entry name" value="PROTEIN O-MANNOSYL-TRANSFERASE TMTC3"/>
    <property type="match status" value="1"/>
</dbReference>
<dbReference type="AlphaFoldDB" id="A0A1Y3BQU7"/>
<feature type="repeat" description="TPR" evidence="1">
    <location>
        <begin position="38"/>
        <end position="71"/>
    </location>
</feature>
<proteinExistence type="predicted"/>
<keyword evidence="2" id="KW-0472">Membrane</keyword>
<dbReference type="PANTHER" id="PTHR44395">
    <property type="match status" value="1"/>
</dbReference>
<dbReference type="PROSITE" id="PS50005">
    <property type="entry name" value="TPR"/>
    <property type="match status" value="1"/>
</dbReference>